<accession>A0A7I9VJL0</accession>
<dbReference type="EMBL" id="BJTG01000003">
    <property type="protein sequence ID" value="GEJ56545.1"/>
    <property type="molecule type" value="Genomic_DNA"/>
</dbReference>
<dbReference type="SUPFAM" id="SSF54593">
    <property type="entry name" value="Glyoxalase/Bleomycin resistance protein/Dihydroxybiphenyl dioxygenase"/>
    <property type="match status" value="2"/>
</dbReference>
<dbReference type="InterPro" id="IPR052164">
    <property type="entry name" value="Anthracycline_SecMetBiosynth"/>
</dbReference>
<dbReference type="Pfam" id="PF00903">
    <property type="entry name" value="Glyoxalase"/>
    <property type="match status" value="2"/>
</dbReference>
<name>A0A7I9VJL0_9BACT</name>
<feature type="domain" description="VOC" evidence="1">
    <location>
        <begin position="139"/>
        <end position="255"/>
    </location>
</feature>
<comment type="caution">
    <text evidence="2">The sequence shown here is derived from an EMBL/GenBank/DDBJ whole genome shotgun (WGS) entry which is preliminary data.</text>
</comment>
<dbReference type="Proteomes" id="UP000503640">
    <property type="component" value="Unassembled WGS sequence"/>
</dbReference>
<organism evidence="2 3">
    <name type="scientific">Anaeromyxobacter diazotrophicus</name>
    <dbReference type="NCBI Taxonomy" id="2590199"/>
    <lineage>
        <taxon>Bacteria</taxon>
        <taxon>Pseudomonadati</taxon>
        <taxon>Myxococcota</taxon>
        <taxon>Myxococcia</taxon>
        <taxon>Myxococcales</taxon>
        <taxon>Cystobacterineae</taxon>
        <taxon>Anaeromyxobacteraceae</taxon>
        <taxon>Anaeromyxobacter</taxon>
    </lineage>
</organism>
<dbReference type="Gene3D" id="3.10.180.10">
    <property type="entry name" value="2,3-Dihydroxybiphenyl 1,2-Dioxygenase, domain 1"/>
    <property type="match status" value="2"/>
</dbReference>
<evidence type="ECO:0000313" key="2">
    <source>
        <dbReference type="EMBL" id="GEJ56545.1"/>
    </source>
</evidence>
<keyword evidence="3" id="KW-1185">Reference proteome</keyword>
<evidence type="ECO:0000313" key="3">
    <source>
        <dbReference type="Proteomes" id="UP000503640"/>
    </source>
</evidence>
<dbReference type="InterPro" id="IPR029068">
    <property type="entry name" value="Glyas_Bleomycin-R_OHBP_Dase"/>
</dbReference>
<evidence type="ECO:0000259" key="1">
    <source>
        <dbReference type="PROSITE" id="PS51819"/>
    </source>
</evidence>
<dbReference type="AlphaFoldDB" id="A0A7I9VJL0"/>
<reference evidence="3" key="1">
    <citation type="journal article" date="2020" name="Appl. Environ. Microbiol.">
        <title>Diazotrophic Anaeromyxobacter Isolates from Soils.</title>
        <authorList>
            <person name="Masuda Y."/>
            <person name="Yamanaka H."/>
            <person name="Xu Z.X."/>
            <person name="Shiratori Y."/>
            <person name="Aono T."/>
            <person name="Amachi S."/>
            <person name="Senoo K."/>
            <person name="Itoh H."/>
        </authorList>
    </citation>
    <scope>NUCLEOTIDE SEQUENCE [LARGE SCALE GENOMIC DNA]</scope>
    <source>
        <strain evidence="3">R267</strain>
    </source>
</reference>
<dbReference type="PROSITE" id="PS51819">
    <property type="entry name" value="VOC"/>
    <property type="match status" value="2"/>
</dbReference>
<dbReference type="InterPro" id="IPR004360">
    <property type="entry name" value="Glyas_Fos-R_dOase_dom"/>
</dbReference>
<dbReference type="PANTHER" id="PTHR33993:SF14">
    <property type="entry name" value="GB|AAF24581.1"/>
    <property type="match status" value="1"/>
</dbReference>
<proteinExistence type="predicted"/>
<dbReference type="CDD" id="cd07247">
    <property type="entry name" value="SgaA_N_like"/>
    <property type="match status" value="2"/>
</dbReference>
<dbReference type="RefSeq" id="WP_176064057.1">
    <property type="nucleotide sequence ID" value="NZ_BJTG01000003.1"/>
</dbReference>
<gene>
    <name evidence="2" type="ORF">AMYX_12860</name>
</gene>
<dbReference type="InterPro" id="IPR037523">
    <property type="entry name" value="VOC_core"/>
</dbReference>
<protein>
    <submittedName>
        <fullName evidence="2">Glyoxalase</fullName>
    </submittedName>
</protein>
<sequence>MASSNQGLFVWYEHLTKDVAAAIAFYSDVVGWKTQPFGEGGHDYTMWVGSQGPLGGVMELPAEAAKMGARPHWMAHVQVDDVDAAAKLAKKLGGKVWKEPEDIPTVGRFAVLADPQGPVFSVFKPSGPMSLHDPAKDGEFCWNELLTSDSAAAARFYGELLGWKILEEMDMGPMGTYRIFGVGDRRLGGMMTTPKGAPPPPMWLYYASTSDLDAAIGRATRKGGKVMNGPMDVPGGGRIAQLMDPQGAAFALHQAPRK</sequence>
<dbReference type="PANTHER" id="PTHR33993">
    <property type="entry name" value="GLYOXALASE-RELATED"/>
    <property type="match status" value="1"/>
</dbReference>
<feature type="domain" description="VOC" evidence="1">
    <location>
        <begin position="8"/>
        <end position="125"/>
    </location>
</feature>